<organism evidence="2 3">
    <name type="scientific">Nonomuraea coxensis DSM 45129</name>
    <dbReference type="NCBI Taxonomy" id="1122611"/>
    <lineage>
        <taxon>Bacteria</taxon>
        <taxon>Bacillati</taxon>
        <taxon>Actinomycetota</taxon>
        <taxon>Actinomycetes</taxon>
        <taxon>Streptosporangiales</taxon>
        <taxon>Streptosporangiaceae</taxon>
        <taxon>Nonomuraea</taxon>
    </lineage>
</organism>
<reference evidence="2 3" key="1">
    <citation type="journal article" date="2021" name="ACS Chem. Biol.">
        <title>Genomic-Led Discovery of a Novel Glycopeptide Antibiotic by Nonomuraea coxensis DSM 45129.</title>
        <authorList>
            <person name="Yushchuk O."/>
            <person name="Vior N.M."/>
            <person name="Andreo-Vidal A."/>
            <person name="Berini F."/>
            <person name="Ruckert C."/>
            <person name="Busche T."/>
            <person name="Binda E."/>
            <person name="Kalinowski J."/>
            <person name="Truman A.W."/>
            <person name="Marinelli F."/>
        </authorList>
    </citation>
    <scope>NUCLEOTIDE SEQUENCE [LARGE SCALE GENOMIC DNA]</scope>
    <source>
        <strain evidence="2 3">DSM 45129</strain>
    </source>
</reference>
<dbReference type="Proteomes" id="UP000824681">
    <property type="component" value="Chromosome"/>
</dbReference>
<protein>
    <submittedName>
        <fullName evidence="2">Uncharacterized protein</fullName>
    </submittedName>
</protein>
<feature type="transmembrane region" description="Helical" evidence="1">
    <location>
        <begin position="132"/>
        <end position="152"/>
    </location>
</feature>
<evidence type="ECO:0000313" key="3">
    <source>
        <dbReference type="Proteomes" id="UP000824681"/>
    </source>
</evidence>
<keyword evidence="3" id="KW-1185">Reference proteome</keyword>
<accession>A0ABX8U6X4</accession>
<keyword evidence="1" id="KW-0812">Transmembrane</keyword>
<evidence type="ECO:0000313" key="2">
    <source>
        <dbReference type="EMBL" id="QYC43459.1"/>
    </source>
</evidence>
<dbReference type="EMBL" id="CP068985">
    <property type="protein sequence ID" value="QYC43459.1"/>
    <property type="molecule type" value="Genomic_DNA"/>
</dbReference>
<gene>
    <name evidence="2" type="ORF">Nocox_29375</name>
</gene>
<evidence type="ECO:0000256" key="1">
    <source>
        <dbReference type="SAM" id="Phobius"/>
    </source>
</evidence>
<keyword evidence="1" id="KW-0472">Membrane</keyword>
<name>A0ABX8U6X4_9ACTN</name>
<sequence length="158" mass="17308">MTGRTLRANGDPRPGVIFVPEGFETRVSWPFECLRCLHVWEEEYLLRTFTDARGNERQIWLSSGVAVQPPWSGPCCPGCGAYRVTSFPSGYLSRHPELVAAQDPDPGPVRVPGVTPPDRVPAVERVTLPGRLLVAIGAPIALFVGYELWAAIVAPVHH</sequence>
<keyword evidence="1" id="KW-1133">Transmembrane helix</keyword>
<proteinExistence type="predicted"/>